<feature type="compositionally biased region" description="Basic and acidic residues" evidence="1">
    <location>
        <begin position="194"/>
        <end position="212"/>
    </location>
</feature>
<accession>A0A315VNC4</accession>
<feature type="compositionally biased region" description="Basic and acidic residues" evidence="1">
    <location>
        <begin position="178"/>
        <end position="187"/>
    </location>
</feature>
<evidence type="ECO:0000313" key="3">
    <source>
        <dbReference type="Proteomes" id="UP000250572"/>
    </source>
</evidence>
<feature type="compositionally biased region" description="Polar residues" evidence="1">
    <location>
        <begin position="71"/>
        <end position="91"/>
    </location>
</feature>
<dbReference type="AlphaFoldDB" id="A0A315VNC4"/>
<gene>
    <name evidence="2" type="ORF">CCH79_00010209</name>
</gene>
<keyword evidence="3" id="KW-1185">Reference proteome</keyword>
<feature type="region of interest" description="Disordered" evidence="1">
    <location>
        <begin position="169"/>
        <end position="233"/>
    </location>
</feature>
<reference evidence="2 3" key="1">
    <citation type="journal article" date="2018" name="G3 (Bethesda)">
        <title>A High-Quality Reference Genome for the Invasive Mosquitofish Gambusia affinis Using a Chicago Library.</title>
        <authorList>
            <person name="Hoffberg S.L."/>
            <person name="Troendle N.J."/>
            <person name="Glenn T.C."/>
            <person name="Mahmud O."/>
            <person name="Louha S."/>
            <person name="Chalopin D."/>
            <person name="Bennetzen J.L."/>
            <person name="Mauricio R."/>
        </authorList>
    </citation>
    <scope>NUCLEOTIDE SEQUENCE [LARGE SCALE GENOMIC DNA]</scope>
    <source>
        <strain evidence="2">NE01/NJP1002.9</strain>
        <tissue evidence="2">Muscle</tissue>
    </source>
</reference>
<sequence length="289" mass="31781">MRKAGDVCRGVRILATSSGCFLQMSGSAGAQATRGGPVFFFDQPTRQNRIKGNILNFMIRSAGPQPEDAPLSQQEEGQKGESNSFSNQNPSGIACEDEKRDPSSSSSSVSAAPKDQMDAYRRAAPHLLNDLAHLLSQHKWSEEDRIPRGIVNILDYSWHDLTAGAALRLRRPAAMTENQRRPKESPETQKTPRRGSDGAKEETGERTSDVERNAGSFLTKDKANQSERKKKRSSKGAVRISISVWSCEDAGTTRRCSVVLLTASLLHFCCLSGMWCVSRWDRSARAAPL</sequence>
<name>A0A315VNC4_GAMAF</name>
<proteinExistence type="predicted"/>
<feature type="region of interest" description="Disordered" evidence="1">
    <location>
        <begin position="61"/>
        <end position="115"/>
    </location>
</feature>
<comment type="caution">
    <text evidence="2">The sequence shown here is derived from an EMBL/GenBank/DDBJ whole genome shotgun (WGS) entry which is preliminary data.</text>
</comment>
<evidence type="ECO:0000313" key="2">
    <source>
        <dbReference type="EMBL" id="PWA24715.1"/>
    </source>
</evidence>
<dbReference type="Proteomes" id="UP000250572">
    <property type="component" value="Unassembled WGS sequence"/>
</dbReference>
<organism evidence="2 3">
    <name type="scientific">Gambusia affinis</name>
    <name type="common">Western mosquitofish</name>
    <name type="synonym">Heterandria affinis</name>
    <dbReference type="NCBI Taxonomy" id="33528"/>
    <lineage>
        <taxon>Eukaryota</taxon>
        <taxon>Metazoa</taxon>
        <taxon>Chordata</taxon>
        <taxon>Craniata</taxon>
        <taxon>Vertebrata</taxon>
        <taxon>Euteleostomi</taxon>
        <taxon>Actinopterygii</taxon>
        <taxon>Neopterygii</taxon>
        <taxon>Teleostei</taxon>
        <taxon>Neoteleostei</taxon>
        <taxon>Acanthomorphata</taxon>
        <taxon>Ovalentaria</taxon>
        <taxon>Atherinomorphae</taxon>
        <taxon>Cyprinodontiformes</taxon>
        <taxon>Poeciliidae</taxon>
        <taxon>Poeciliinae</taxon>
        <taxon>Gambusia</taxon>
    </lineage>
</organism>
<dbReference type="EMBL" id="NHOQ01001396">
    <property type="protein sequence ID" value="PWA24715.1"/>
    <property type="molecule type" value="Genomic_DNA"/>
</dbReference>
<protein>
    <submittedName>
        <fullName evidence="2">Uncharacterized protein</fullName>
    </submittedName>
</protein>
<evidence type="ECO:0000256" key="1">
    <source>
        <dbReference type="SAM" id="MobiDB-lite"/>
    </source>
</evidence>